<proteinExistence type="predicted"/>
<organism evidence="3 4">
    <name type="scientific">Hypholoma sublateritium (strain FD-334 SS-4)</name>
    <dbReference type="NCBI Taxonomy" id="945553"/>
    <lineage>
        <taxon>Eukaryota</taxon>
        <taxon>Fungi</taxon>
        <taxon>Dikarya</taxon>
        <taxon>Basidiomycota</taxon>
        <taxon>Agaricomycotina</taxon>
        <taxon>Agaricomycetes</taxon>
        <taxon>Agaricomycetidae</taxon>
        <taxon>Agaricales</taxon>
        <taxon>Agaricineae</taxon>
        <taxon>Strophariaceae</taxon>
        <taxon>Hypholoma</taxon>
    </lineage>
</organism>
<protein>
    <recommendedName>
        <fullName evidence="5">Transcription factor IIIC putative zinc-finger domain-containing protein</fullName>
    </recommendedName>
</protein>
<dbReference type="OMA" id="EERRMEC"/>
<dbReference type="GO" id="GO:0000127">
    <property type="term" value="C:transcription factor TFIIIC complex"/>
    <property type="evidence" value="ECO:0007669"/>
    <property type="project" value="InterPro"/>
</dbReference>
<dbReference type="AlphaFoldDB" id="A0A0D2N4Y5"/>
<dbReference type="STRING" id="945553.A0A0D2N4Y5"/>
<evidence type="ECO:0000259" key="2">
    <source>
        <dbReference type="Pfam" id="PF12660"/>
    </source>
</evidence>
<name>A0A0D2N4Y5_HYPSF</name>
<keyword evidence="4" id="KW-1185">Reference proteome</keyword>
<accession>A0A0D2N4Y5</accession>
<feature type="domain" description="Transcription factor IIIC putative zinc-finger" evidence="2">
    <location>
        <begin position="698"/>
        <end position="788"/>
    </location>
</feature>
<dbReference type="PANTHER" id="PTHR15496">
    <property type="entry name" value="GENERAL TRANSCRIPTION FACTOR 3C POLYPEPTIDE 4 FAMILY"/>
    <property type="match status" value="1"/>
</dbReference>
<dbReference type="Pfam" id="PF12657">
    <property type="entry name" value="TFIIIC_delta"/>
    <property type="match status" value="1"/>
</dbReference>
<evidence type="ECO:0000313" key="4">
    <source>
        <dbReference type="Proteomes" id="UP000054270"/>
    </source>
</evidence>
<dbReference type="EMBL" id="KN817690">
    <property type="protein sequence ID" value="KJA14204.1"/>
    <property type="molecule type" value="Genomic_DNA"/>
</dbReference>
<sequence length="792" mass="86563">MNKNVQREKNSLPIFTTLSIPTVTSHPSLKTVQWSADGQLAFVTKNAVIVLTPDHGINFDNDSVIKSTPSKDDPALGWFKTMIQHDQAVPIKWPEYSQTWSAVSLGSIDLSVISLATSPSGISPNGGCIFATLSSNMDIHLWMAGKNYLKGEWLKIFEVTPYLLHTIAPTADEKSTASSVLQAQVVSIEWTSQIDYGFEPAPWVDSSLLILGTRSGHLTFLRHCNSDSPVHIVSLQVSKTWITELAFSKWDQREPKIYEGILAYGSADGSVGCLKIVQTLILDETAFSFTPTYNLAVTLEHEVVLIYSPAAPTSITALKWVHIAGRTPILVTCTPGVVSLWSAPATDDAAAPAHWAGHRSLRVRLQRTCTDSSPFHPVAGVAYVSAEDRLIVTLLDGSFHVVQDLATRPEWAAKAVIDAAAGHVNSDALSRTSRATFEAAEKGAVDRNDMVRIDGAVMYDCSATFLWMYESSRPSDFSYKHDAKHSSTLVVAQLWEQDDSSILQGLDVLLTTVKASSRLSPLQHLRPFLLHLRDPSKPHPQLLEMLQSKSQTDHSIGIHPPSFEGDLDLETRLKFRAGLTTNLFGWDHLLSLRMRLSLADFAWKIADSEEKQAECGIVAQSLLNAISHRVLRTLTRYLLAVVKSLTPDDIPFVSRIILQSLLHGCPADLAAEGSQLSAHIQPLINASAQMLGSDDTLGKLDELCPACGVAVPLQDITTAVCANGHTWPRCSVTTFILSTAAVRTCVGCSRKAFLPPSAKKGLPDIAHGWVVEELLEAVHHCLFCNNQFISIL</sequence>
<dbReference type="PANTHER" id="PTHR15496:SF2">
    <property type="entry name" value="GENERAL TRANSCRIPTION FACTOR 3C POLYPEPTIDE 4"/>
    <property type="match status" value="1"/>
</dbReference>
<dbReference type="GO" id="GO:0004402">
    <property type="term" value="F:histone acetyltransferase activity"/>
    <property type="evidence" value="ECO:0007669"/>
    <property type="project" value="InterPro"/>
</dbReference>
<dbReference type="OrthoDB" id="421374at2759"/>
<dbReference type="Pfam" id="PF12660">
    <property type="entry name" value="zf-TFIIIC"/>
    <property type="match status" value="1"/>
</dbReference>
<dbReference type="Proteomes" id="UP000054270">
    <property type="component" value="Unassembled WGS sequence"/>
</dbReference>
<reference evidence="4" key="1">
    <citation type="submission" date="2014-04" db="EMBL/GenBank/DDBJ databases">
        <title>Evolutionary Origins and Diversification of the Mycorrhizal Mutualists.</title>
        <authorList>
            <consortium name="DOE Joint Genome Institute"/>
            <consortium name="Mycorrhizal Genomics Consortium"/>
            <person name="Kohler A."/>
            <person name="Kuo A."/>
            <person name="Nagy L.G."/>
            <person name="Floudas D."/>
            <person name="Copeland A."/>
            <person name="Barry K.W."/>
            <person name="Cichocki N."/>
            <person name="Veneault-Fourrey C."/>
            <person name="LaButti K."/>
            <person name="Lindquist E.A."/>
            <person name="Lipzen A."/>
            <person name="Lundell T."/>
            <person name="Morin E."/>
            <person name="Murat C."/>
            <person name="Riley R."/>
            <person name="Ohm R."/>
            <person name="Sun H."/>
            <person name="Tunlid A."/>
            <person name="Henrissat B."/>
            <person name="Grigoriev I.V."/>
            <person name="Hibbett D.S."/>
            <person name="Martin F."/>
        </authorList>
    </citation>
    <scope>NUCLEOTIDE SEQUENCE [LARGE SCALE GENOMIC DNA]</scope>
    <source>
        <strain evidence="4">FD-334 SS-4</strain>
    </source>
</reference>
<evidence type="ECO:0000313" key="3">
    <source>
        <dbReference type="EMBL" id="KJA14204.1"/>
    </source>
</evidence>
<dbReference type="SUPFAM" id="SSF50978">
    <property type="entry name" value="WD40 repeat-like"/>
    <property type="match status" value="1"/>
</dbReference>
<dbReference type="InterPro" id="IPR044230">
    <property type="entry name" value="GTF3C4"/>
</dbReference>
<gene>
    <name evidence="3" type="ORF">HYPSUDRAFT_195326</name>
</gene>
<evidence type="ECO:0000259" key="1">
    <source>
        <dbReference type="Pfam" id="PF12657"/>
    </source>
</evidence>
<feature type="domain" description="Transcription factor IIIC 90kDa subunit N-terminal" evidence="1">
    <location>
        <begin position="34"/>
        <end position="402"/>
    </location>
</feature>
<evidence type="ECO:0008006" key="5">
    <source>
        <dbReference type="Google" id="ProtNLM"/>
    </source>
</evidence>
<dbReference type="InterPro" id="IPR024761">
    <property type="entry name" value="TFIIIC_delta_N"/>
</dbReference>
<dbReference type="InterPro" id="IPR024764">
    <property type="entry name" value="TFIIIC_Znf"/>
</dbReference>
<dbReference type="GO" id="GO:0006384">
    <property type="term" value="P:transcription initiation at RNA polymerase III promoter"/>
    <property type="evidence" value="ECO:0007669"/>
    <property type="project" value="InterPro"/>
</dbReference>
<dbReference type="InterPro" id="IPR036322">
    <property type="entry name" value="WD40_repeat_dom_sf"/>
</dbReference>